<feature type="region of interest" description="Disordered" evidence="1">
    <location>
        <begin position="46"/>
        <end position="103"/>
    </location>
</feature>
<organism evidence="2 3">
    <name type="scientific">Aureobasidium pullulans</name>
    <name type="common">Black yeast</name>
    <name type="synonym">Pullularia pullulans</name>
    <dbReference type="NCBI Taxonomy" id="5580"/>
    <lineage>
        <taxon>Eukaryota</taxon>
        <taxon>Fungi</taxon>
        <taxon>Dikarya</taxon>
        <taxon>Ascomycota</taxon>
        <taxon>Pezizomycotina</taxon>
        <taxon>Dothideomycetes</taxon>
        <taxon>Dothideomycetidae</taxon>
        <taxon>Dothideales</taxon>
        <taxon>Saccotheciaceae</taxon>
        <taxon>Aureobasidium</taxon>
    </lineage>
</organism>
<dbReference type="CDD" id="cd14686">
    <property type="entry name" value="bZIP"/>
    <property type="match status" value="1"/>
</dbReference>
<gene>
    <name evidence="2" type="ORF">D6D12_07052</name>
</gene>
<evidence type="ECO:0000313" key="2">
    <source>
        <dbReference type="EMBL" id="THX25252.1"/>
    </source>
</evidence>
<evidence type="ECO:0000256" key="1">
    <source>
        <dbReference type="SAM" id="MobiDB-lite"/>
    </source>
</evidence>
<dbReference type="Proteomes" id="UP000310374">
    <property type="component" value="Unassembled WGS sequence"/>
</dbReference>
<protein>
    <submittedName>
        <fullName evidence="2">Uncharacterized protein</fullName>
    </submittedName>
</protein>
<name>A0AB74JPH6_AURPU</name>
<dbReference type="AlphaFoldDB" id="A0AB74JPH6"/>
<sequence length="274" mass="30390">MANPAPSLEPIDELYRLLGDANNQLQIAKDQATALEEKVEALEEKVESLEQQVAELKEQRDAGDDPSVQPMETSSDTQIPISPLPTTSQSGSSAPATVPAPVPAPAPAPAPALALAPTPAYAIEDIDFTVWANDAMDAIHISPEARSHIDDRPWKDLETKFLTEISEFEERLKSKTASKLIKGSTLNPLEPTQYCLRGTITKIDCIWTLEEPGKYCCKKCFRNKWLCVKYNEQNRRVELLPLPERLRPQEFGPLCFTGNTRGQKMTGIYEGVWG</sequence>
<proteinExistence type="predicted"/>
<dbReference type="EMBL" id="QZAT01000102">
    <property type="protein sequence ID" value="THX25252.1"/>
    <property type="molecule type" value="Genomic_DNA"/>
</dbReference>
<feature type="compositionally biased region" description="Polar residues" evidence="1">
    <location>
        <begin position="70"/>
        <end position="93"/>
    </location>
</feature>
<evidence type="ECO:0000313" key="3">
    <source>
        <dbReference type="Proteomes" id="UP000310374"/>
    </source>
</evidence>
<accession>A0AB74JPH6</accession>
<reference evidence="2 3" key="1">
    <citation type="submission" date="2018-10" db="EMBL/GenBank/DDBJ databases">
        <title>Fifty Aureobasidium pullulans genomes reveal a recombining polyextremotolerant generalist.</title>
        <authorList>
            <person name="Gostincar C."/>
            <person name="Turk M."/>
            <person name="Zajc J."/>
            <person name="Gunde-Cimerman N."/>
        </authorList>
    </citation>
    <scope>NUCLEOTIDE SEQUENCE [LARGE SCALE GENOMIC DNA]</scope>
    <source>
        <strain evidence="2 3">EXF-10081</strain>
    </source>
</reference>
<dbReference type="Gene3D" id="1.20.5.340">
    <property type="match status" value="1"/>
</dbReference>
<comment type="caution">
    <text evidence="2">The sequence shown here is derived from an EMBL/GenBank/DDBJ whole genome shotgun (WGS) entry which is preliminary data.</text>
</comment>